<organism evidence="1 2">
    <name type="scientific">Undibacterium terreum</name>
    <dbReference type="NCBI Taxonomy" id="1224302"/>
    <lineage>
        <taxon>Bacteria</taxon>
        <taxon>Pseudomonadati</taxon>
        <taxon>Pseudomonadota</taxon>
        <taxon>Betaproteobacteria</taxon>
        <taxon>Burkholderiales</taxon>
        <taxon>Oxalobacteraceae</taxon>
        <taxon>Undibacterium</taxon>
    </lineage>
</organism>
<name>A0A916UVY3_9BURK</name>
<dbReference type="AlphaFoldDB" id="A0A916UVY3"/>
<evidence type="ECO:0000313" key="2">
    <source>
        <dbReference type="Proteomes" id="UP000637423"/>
    </source>
</evidence>
<protein>
    <submittedName>
        <fullName evidence="1">Uncharacterized protein</fullName>
    </submittedName>
</protein>
<evidence type="ECO:0000313" key="1">
    <source>
        <dbReference type="EMBL" id="GGC91126.1"/>
    </source>
</evidence>
<reference evidence="1" key="2">
    <citation type="submission" date="2020-09" db="EMBL/GenBank/DDBJ databases">
        <authorList>
            <person name="Sun Q."/>
            <person name="Zhou Y."/>
        </authorList>
    </citation>
    <scope>NUCLEOTIDE SEQUENCE</scope>
    <source>
        <strain evidence="1">CGMCC 1.10998</strain>
    </source>
</reference>
<gene>
    <name evidence="1" type="ORF">GCM10011396_43000</name>
</gene>
<proteinExistence type="predicted"/>
<reference evidence="1" key="1">
    <citation type="journal article" date="2014" name="Int. J. Syst. Evol. Microbiol.">
        <title>Complete genome sequence of Corynebacterium casei LMG S-19264T (=DSM 44701T), isolated from a smear-ripened cheese.</title>
        <authorList>
            <consortium name="US DOE Joint Genome Institute (JGI-PGF)"/>
            <person name="Walter F."/>
            <person name="Albersmeier A."/>
            <person name="Kalinowski J."/>
            <person name="Ruckert C."/>
        </authorList>
    </citation>
    <scope>NUCLEOTIDE SEQUENCE</scope>
    <source>
        <strain evidence="1">CGMCC 1.10998</strain>
    </source>
</reference>
<sequence length="57" mass="6520">MNKLIYKLVNELANKSANKLINIETKKTLNSNVPTVNFAAHHVKWQPTGFTVLLRQE</sequence>
<dbReference type="EMBL" id="BMED01000005">
    <property type="protein sequence ID" value="GGC91126.1"/>
    <property type="molecule type" value="Genomic_DNA"/>
</dbReference>
<dbReference type="Proteomes" id="UP000637423">
    <property type="component" value="Unassembled WGS sequence"/>
</dbReference>
<keyword evidence="2" id="KW-1185">Reference proteome</keyword>
<comment type="caution">
    <text evidence="1">The sequence shown here is derived from an EMBL/GenBank/DDBJ whole genome shotgun (WGS) entry which is preliminary data.</text>
</comment>
<accession>A0A916UVY3</accession>